<dbReference type="Gene3D" id="3.40.50.2300">
    <property type="match status" value="1"/>
</dbReference>
<dbReference type="PANTHER" id="PTHR37299:SF1">
    <property type="entry name" value="STAGE 0 SPORULATION PROTEIN A HOMOLOG"/>
    <property type="match status" value="1"/>
</dbReference>
<dbReference type="PROSITE" id="PS50110">
    <property type="entry name" value="RESPONSE_REGULATORY"/>
    <property type="match status" value="1"/>
</dbReference>
<dbReference type="InterPro" id="IPR007492">
    <property type="entry name" value="LytTR_DNA-bd_dom"/>
</dbReference>
<dbReference type="GO" id="GO:0000156">
    <property type="term" value="F:phosphorelay response regulator activity"/>
    <property type="evidence" value="ECO:0007669"/>
    <property type="project" value="InterPro"/>
</dbReference>
<dbReference type="RefSeq" id="WP_127121692.1">
    <property type="nucleotide sequence ID" value="NZ_BHXQ01000002.1"/>
</dbReference>
<organism evidence="4 5">
    <name type="scientific">Chryseotalea sanaruensis</name>
    <dbReference type="NCBI Taxonomy" id="2482724"/>
    <lineage>
        <taxon>Bacteria</taxon>
        <taxon>Pseudomonadati</taxon>
        <taxon>Bacteroidota</taxon>
        <taxon>Cytophagia</taxon>
        <taxon>Cytophagales</taxon>
        <taxon>Chryseotaleaceae</taxon>
        <taxon>Chryseotalea</taxon>
    </lineage>
</organism>
<feature type="domain" description="Response regulatory" evidence="2">
    <location>
        <begin position="2"/>
        <end position="115"/>
    </location>
</feature>
<keyword evidence="1" id="KW-0597">Phosphoprotein</keyword>
<protein>
    <submittedName>
        <fullName evidence="4">DNA-binding response regulator</fullName>
    </submittedName>
</protein>
<dbReference type="Pfam" id="PF04397">
    <property type="entry name" value="LytTR"/>
    <property type="match status" value="1"/>
</dbReference>
<dbReference type="InterPro" id="IPR046947">
    <property type="entry name" value="LytR-like"/>
</dbReference>
<dbReference type="InterPro" id="IPR011006">
    <property type="entry name" value="CheY-like_superfamily"/>
</dbReference>
<proteinExistence type="predicted"/>
<dbReference type="PANTHER" id="PTHR37299">
    <property type="entry name" value="TRANSCRIPTIONAL REGULATOR-RELATED"/>
    <property type="match status" value="1"/>
</dbReference>
<dbReference type="Proteomes" id="UP000288227">
    <property type="component" value="Unassembled WGS sequence"/>
</dbReference>
<dbReference type="SMART" id="SM00448">
    <property type="entry name" value="REC"/>
    <property type="match status" value="1"/>
</dbReference>
<sequence>MKILIAEDEPLASERLVRLLHLCADDFTILAQTDSVSETVSFLNEGNDPDLLLLDIQLADGKSFSILEQTKTDIPIIFTTAFDEYALKAFKFHSIDYLLKPIQQSELKAALEKFRRTKESKTNASIDILSLKKTLDDLNKKYKYRFVAKAGNKLVFIESTQVAFFYVEGKMVYAVAKTDGKKLLLDSTLDEVENLLDPLLFFRISRKFIVAASAISEVKGNVANMEVKPSVTTDMELTVSRERAAQFKQWLDQ</sequence>
<dbReference type="SMART" id="SM00850">
    <property type="entry name" value="LytTR"/>
    <property type="match status" value="1"/>
</dbReference>
<dbReference type="SUPFAM" id="SSF52172">
    <property type="entry name" value="CheY-like"/>
    <property type="match status" value="1"/>
</dbReference>
<dbReference type="Pfam" id="PF00072">
    <property type="entry name" value="Response_reg"/>
    <property type="match status" value="1"/>
</dbReference>
<feature type="domain" description="HTH LytTR-type" evidence="3">
    <location>
        <begin position="146"/>
        <end position="253"/>
    </location>
</feature>
<name>A0A401U835_9BACT</name>
<dbReference type="Gene3D" id="2.40.50.1020">
    <property type="entry name" value="LytTr DNA-binding domain"/>
    <property type="match status" value="1"/>
</dbReference>
<evidence type="ECO:0000313" key="4">
    <source>
        <dbReference type="EMBL" id="GCC51049.1"/>
    </source>
</evidence>
<evidence type="ECO:0000313" key="5">
    <source>
        <dbReference type="Proteomes" id="UP000288227"/>
    </source>
</evidence>
<dbReference type="OrthoDB" id="646623at2"/>
<evidence type="ECO:0000259" key="3">
    <source>
        <dbReference type="PROSITE" id="PS50930"/>
    </source>
</evidence>
<accession>A0A401U835</accession>
<reference evidence="4 5" key="1">
    <citation type="submission" date="2018-11" db="EMBL/GenBank/DDBJ databases">
        <title>Chryseotalea sanarue gen. nov., sp., nov., a member of the family Cytophagaceae, isolated from a brackish lake in Hamamatsu Japan.</title>
        <authorList>
            <person name="Maejima Y."/>
            <person name="Iino T."/>
            <person name="Muraguchi Y."/>
            <person name="Fukuda K."/>
            <person name="Ohkuma M."/>
            <person name="Moriuchi R."/>
            <person name="Dohra H."/>
            <person name="Kimbara K."/>
            <person name="Shintani M."/>
        </authorList>
    </citation>
    <scope>NUCLEOTIDE SEQUENCE [LARGE SCALE GENOMIC DNA]</scope>
    <source>
        <strain evidence="4 5">Ys</strain>
    </source>
</reference>
<keyword evidence="4" id="KW-0238">DNA-binding</keyword>
<dbReference type="GO" id="GO:0003677">
    <property type="term" value="F:DNA binding"/>
    <property type="evidence" value="ECO:0007669"/>
    <property type="project" value="UniProtKB-KW"/>
</dbReference>
<keyword evidence="5" id="KW-1185">Reference proteome</keyword>
<dbReference type="InterPro" id="IPR001789">
    <property type="entry name" value="Sig_transdc_resp-reg_receiver"/>
</dbReference>
<feature type="modified residue" description="4-aspartylphosphate" evidence="1">
    <location>
        <position position="55"/>
    </location>
</feature>
<dbReference type="EMBL" id="BHXQ01000002">
    <property type="protein sequence ID" value="GCC51049.1"/>
    <property type="molecule type" value="Genomic_DNA"/>
</dbReference>
<comment type="caution">
    <text evidence="4">The sequence shown here is derived from an EMBL/GenBank/DDBJ whole genome shotgun (WGS) entry which is preliminary data.</text>
</comment>
<gene>
    <name evidence="4" type="ORF">SanaruYs_12690</name>
</gene>
<evidence type="ECO:0000259" key="2">
    <source>
        <dbReference type="PROSITE" id="PS50110"/>
    </source>
</evidence>
<dbReference type="PROSITE" id="PS50930">
    <property type="entry name" value="HTH_LYTTR"/>
    <property type="match status" value="1"/>
</dbReference>
<dbReference type="AlphaFoldDB" id="A0A401U835"/>
<evidence type="ECO:0000256" key="1">
    <source>
        <dbReference type="PROSITE-ProRule" id="PRU00169"/>
    </source>
</evidence>